<keyword evidence="5 12" id="KW-0812">Transmembrane</keyword>
<evidence type="ECO:0000256" key="11">
    <source>
        <dbReference type="RuleBase" id="RU004423"/>
    </source>
</evidence>
<evidence type="ECO:0000256" key="13">
    <source>
        <dbReference type="SAM" id="Phobius"/>
    </source>
</evidence>
<name>A0AAV3AU16_PYXAD</name>
<feature type="transmembrane region" description="Helical" evidence="13">
    <location>
        <begin position="202"/>
        <end position="219"/>
    </location>
</feature>
<organism evidence="14 15">
    <name type="scientific">Pyxicephalus adspersus</name>
    <name type="common">African bullfrog</name>
    <dbReference type="NCBI Taxonomy" id="30357"/>
    <lineage>
        <taxon>Eukaryota</taxon>
        <taxon>Metazoa</taxon>
        <taxon>Chordata</taxon>
        <taxon>Craniata</taxon>
        <taxon>Vertebrata</taxon>
        <taxon>Euteleostomi</taxon>
        <taxon>Amphibia</taxon>
        <taxon>Batrachia</taxon>
        <taxon>Anura</taxon>
        <taxon>Neobatrachia</taxon>
        <taxon>Ranoidea</taxon>
        <taxon>Pyxicephalidae</taxon>
        <taxon>Pyxicephalinae</taxon>
        <taxon>Pyxicephalus</taxon>
    </lineage>
</organism>
<evidence type="ECO:0000313" key="14">
    <source>
        <dbReference type="EMBL" id="DBA25523.1"/>
    </source>
</evidence>
<feature type="transmembrane region" description="Helical" evidence="13">
    <location>
        <begin position="109"/>
        <end position="130"/>
    </location>
</feature>
<proteinExistence type="inferred from homology"/>
<gene>
    <name evidence="14" type="ORF">GDO54_009902</name>
</gene>
<evidence type="ECO:0000256" key="2">
    <source>
        <dbReference type="ARBA" id="ARBA00007376"/>
    </source>
</evidence>
<evidence type="ECO:0000256" key="3">
    <source>
        <dbReference type="ARBA" id="ARBA00022480"/>
    </source>
</evidence>
<evidence type="ECO:0000256" key="5">
    <source>
        <dbReference type="ARBA" id="ARBA00022692"/>
    </source>
</evidence>
<evidence type="ECO:0000256" key="7">
    <source>
        <dbReference type="ARBA" id="ARBA00023040"/>
    </source>
</evidence>
<evidence type="ECO:0000313" key="15">
    <source>
        <dbReference type="Proteomes" id="UP001181693"/>
    </source>
</evidence>
<dbReference type="EMBL" id="DYDO01000004">
    <property type="protein sequence ID" value="DBA25523.1"/>
    <property type="molecule type" value="Genomic_DNA"/>
</dbReference>
<keyword evidence="10 12" id="KW-0807">Transducer</keyword>
<keyword evidence="6 13" id="KW-1133">Transmembrane helix</keyword>
<evidence type="ECO:0000256" key="12">
    <source>
        <dbReference type="RuleBase" id="RU004424"/>
    </source>
</evidence>
<keyword evidence="8 12" id="KW-0472">Membrane</keyword>
<accession>A0AAV3AU16</accession>
<sequence length="266" mass="30232">MIVQSFIIALNLIDHLKGKLMTATDKIITSLGISRLAFHLICLFIIVQLFVSGTEPVMYSYITLSFIAWLLSGSSIWLSALLSVFLCLKISNFNNVFFLRLRGLISQNLTRIIVLSILCSGGYSSLYFMVVYDGQPNNSTEAQPNGLRRPEVKQFLLLLWNIICFLVYFLSSLLIIISLCLHMSRIKTEKNATCKMGTYIKTLTFIVVTFLTCAAFSILSQFDDYLFTTFGILVFHIIWNLFPILHSIYLLCANAKLRNGLFRLQC</sequence>
<keyword evidence="4 12" id="KW-0716">Sensory transduction</keyword>
<dbReference type="AlphaFoldDB" id="A0AAV3AU16"/>
<dbReference type="GO" id="GO:0033038">
    <property type="term" value="F:bitter taste receptor activity"/>
    <property type="evidence" value="ECO:0007669"/>
    <property type="project" value="InterPro"/>
</dbReference>
<evidence type="ECO:0000256" key="6">
    <source>
        <dbReference type="ARBA" id="ARBA00022989"/>
    </source>
</evidence>
<evidence type="ECO:0000256" key="1">
    <source>
        <dbReference type="ARBA" id="ARBA00004141"/>
    </source>
</evidence>
<protein>
    <recommendedName>
        <fullName evidence="12">Taste receptor type 2</fullName>
    </recommendedName>
</protein>
<dbReference type="PANTHER" id="PTHR11394">
    <property type="entry name" value="TASTE RECEPTOR TYPE 2"/>
    <property type="match status" value="1"/>
</dbReference>
<comment type="similarity">
    <text evidence="2 11">Belongs to the G-protein coupled receptor T2R family.</text>
</comment>
<dbReference type="Pfam" id="PF05296">
    <property type="entry name" value="TAS2R"/>
    <property type="match status" value="1"/>
</dbReference>
<evidence type="ECO:0000256" key="4">
    <source>
        <dbReference type="ARBA" id="ARBA00022606"/>
    </source>
</evidence>
<feature type="transmembrane region" description="Helical" evidence="13">
    <location>
        <begin position="225"/>
        <end position="252"/>
    </location>
</feature>
<reference evidence="14" key="1">
    <citation type="thesis" date="2020" institute="ProQuest LLC" country="789 East Eisenhower Parkway, Ann Arbor, MI, USA">
        <title>Comparative Genomics and Chromosome Evolution.</title>
        <authorList>
            <person name="Mudd A.B."/>
        </authorList>
    </citation>
    <scope>NUCLEOTIDE SEQUENCE</scope>
    <source>
        <strain evidence="14">1538</strain>
        <tissue evidence="14">Blood</tissue>
    </source>
</reference>
<feature type="transmembrane region" description="Helical" evidence="13">
    <location>
        <begin position="66"/>
        <end position="88"/>
    </location>
</feature>
<comment type="subcellular location">
    <subcellularLocation>
        <location evidence="1 12">Membrane</location>
        <topology evidence="1 12">Multi-pass membrane protein</topology>
    </subcellularLocation>
</comment>
<evidence type="ECO:0000256" key="10">
    <source>
        <dbReference type="ARBA" id="ARBA00023224"/>
    </source>
</evidence>
<dbReference type="SUPFAM" id="SSF81321">
    <property type="entry name" value="Family A G protein-coupled receptor-like"/>
    <property type="match status" value="1"/>
</dbReference>
<dbReference type="GO" id="GO:0016020">
    <property type="term" value="C:membrane"/>
    <property type="evidence" value="ECO:0007669"/>
    <property type="project" value="UniProtKB-SubCell"/>
</dbReference>
<keyword evidence="7 12" id="KW-0297">G-protein coupled receptor</keyword>
<feature type="transmembrane region" description="Helical" evidence="13">
    <location>
        <begin position="36"/>
        <end position="54"/>
    </location>
</feature>
<dbReference type="Gene3D" id="1.20.1070.10">
    <property type="entry name" value="Rhodopsin 7-helix transmembrane proteins"/>
    <property type="match status" value="1"/>
</dbReference>
<feature type="transmembrane region" description="Helical" evidence="13">
    <location>
        <begin position="157"/>
        <end position="181"/>
    </location>
</feature>
<evidence type="ECO:0000256" key="8">
    <source>
        <dbReference type="ARBA" id="ARBA00023136"/>
    </source>
</evidence>
<keyword evidence="9 12" id="KW-0675">Receptor</keyword>
<comment type="caution">
    <text evidence="14">The sequence shown here is derived from an EMBL/GenBank/DDBJ whole genome shotgun (WGS) entry which is preliminary data.</text>
</comment>
<dbReference type="Proteomes" id="UP001181693">
    <property type="component" value="Unassembled WGS sequence"/>
</dbReference>
<dbReference type="GO" id="GO:0004930">
    <property type="term" value="F:G protein-coupled receptor activity"/>
    <property type="evidence" value="ECO:0007669"/>
    <property type="project" value="UniProtKB-KW"/>
</dbReference>
<dbReference type="PANTHER" id="PTHR11394:SF160">
    <property type="entry name" value="TASTE RECEPTOR TYPE 2"/>
    <property type="match status" value="1"/>
</dbReference>
<keyword evidence="3 12" id="KW-0919">Taste</keyword>
<dbReference type="InterPro" id="IPR007960">
    <property type="entry name" value="TAS2R"/>
</dbReference>
<keyword evidence="15" id="KW-1185">Reference proteome</keyword>
<evidence type="ECO:0000256" key="9">
    <source>
        <dbReference type="ARBA" id="ARBA00023170"/>
    </source>
</evidence>